<protein>
    <submittedName>
        <fullName evidence="1">Uncharacterized protein</fullName>
    </submittedName>
</protein>
<proteinExistence type="predicted"/>
<evidence type="ECO:0000313" key="1">
    <source>
        <dbReference type="EMBL" id="KAK4264321.1"/>
    </source>
</evidence>
<accession>A0AAE1J5R6</accession>
<gene>
    <name evidence="1" type="ORF">QN277_025518</name>
</gene>
<organism evidence="1 2">
    <name type="scientific">Acacia crassicarpa</name>
    <name type="common">northern wattle</name>
    <dbReference type="NCBI Taxonomy" id="499986"/>
    <lineage>
        <taxon>Eukaryota</taxon>
        <taxon>Viridiplantae</taxon>
        <taxon>Streptophyta</taxon>
        <taxon>Embryophyta</taxon>
        <taxon>Tracheophyta</taxon>
        <taxon>Spermatophyta</taxon>
        <taxon>Magnoliopsida</taxon>
        <taxon>eudicotyledons</taxon>
        <taxon>Gunneridae</taxon>
        <taxon>Pentapetalae</taxon>
        <taxon>rosids</taxon>
        <taxon>fabids</taxon>
        <taxon>Fabales</taxon>
        <taxon>Fabaceae</taxon>
        <taxon>Caesalpinioideae</taxon>
        <taxon>mimosoid clade</taxon>
        <taxon>Acacieae</taxon>
        <taxon>Acacia</taxon>
    </lineage>
</organism>
<name>A0AAE1J5R6_9FABA</name>
<sequence length="72" mass="7861">MHLLEGTFVTVFYGHNGAVASEMASKLLGIYTSGKRFLVGMNCILEDALLYAIVASQGSFFFPLGANTLHRY</sequence>
<keyword evidence="2" id="KW-1185">Reference proteome</keyword>
<dbReference type="AlphaFoldDB" id="A0AAE1J5R6"/>
<dbReference type="Proteomes" id="UP001293593">
    <property type="component" value="Unassembled WGS sequence"/>
</dbReference>
<comment type="caution">
    <text evidence="1">The sequence shown here is derived from an EMBL/GenBank/DDBJ whole genome shotgun (WGS) entry which is preliminary data.</text>
</comment>
<dbReference type="EMBL" id="JAWXYG010000008">
    <property type="protein sequence ID" value="KAK4264321.1"/>
    <property type="molecule type" value="Genomic_DNA"/>
</dbReference>
<evidence type="ECO:0000313" key="2">
    <source>
        <dbReference type="Proteomes" id="UP001293593"/>
    </source>
</evidence>
<reference evidence="1" key="1">
    <citation type="submission" date="2023-10" db="EMBL/GenBank/DDBJ databases">
        <title>Chromosome-level genome of the transformable northern wattle, Acacia crassicarpa.</title>
        <authorList>
            <person name="Massaro I."/>
            <person name="Sinha N.R."/>
            <person name="Poethig S."/>
            <person name="Leichty A.R."/>
        </authorList>
    </citation>
    <scope>NUCLEOTIDE SEQUENCE</scope>
    <source>
        <strain evidence="1">Acra3RX</strain>
        <tissue evidence="1">Leaf</tissue>
    </source>
</reference>